<comment type="subunit">
    <text evidence="4">Oligomeric complex that consists of at least the alpha, beta, beta', gamma, delta, epsilon and zeta subunits.</text>
</comment>
<dbReference type="InterPro" id="IPR011990">
    <property type="entry name" value="TPR-like_helical_dom_sf"/>
</dbReference>
<organism evidence="14">
    <name type="scientific">Coptotermes formosanus</name>
    <name type="common">Formosan subterranean termite</name>
    <dbReference type="NCBI Taxonomy" id="36987"/>
    <lineage>
        <taxon>Eukaryota</taxon>
        <taxon>Metazoa</taxon>
        <taxon>Ecdysozoa</taxon>
        <taxon>Arthropoda</taxon>
        <taxon>Hexapoda</taxon>
        <taxon>Insecta</taxon>
        <taxon>Pterygota</taxon>
        <taxon>Neoptera</taxon>
        <taxon>Polyneoptera</taxon>
        <taxon>Dictyoptera</taxon>
        <taxon>Blattodea</taxon>
        <taxon>Blattoidea</taxon>
        <taxon>Termitoidae</taxon>
        <taxon>Rhinotermitidae</taxon>
        <taxon>Coptotermes</taxon>
    </lineage>
</organism>
<evidence type="ECO:0000256" key="6">
    <source>
        <dbReference type="ARBA" id="ARBA00022448"/>
    </source>
</evidence>
<comment type="subcellular location">
    <subcellularLocation>
        <location evidence="2">Cytoplasmic vesicle</location>
        <location evidence="2">COPI-coated vesicle membrane</location>
        <topology evidence="2">Peripheral membrane protein</topology>
        <orientation evidence="2">Cytoplasmic side</orientation>
    </subcellularLocation>
    <subcellularLocation>
        <location evidence="1">Golgi apparatus membrane</location>
        <topology evidence="1">Peripheral membrane protein</topology>
        <orientation evidence="1">Cytoplasmic side</orientation>
    </subcellularLocation>
</comment>
<dbReference type="GO" id="GO:0030126">
    <property type="term" value="C:COPI vesicle coat"/>
    <property type="evidence" value="ECO:0007669"/>
    <property type="project" value="TreeGrafter"/>
</dbReference>
<evidence type="ECO:0000256" key="12">
    <source>
        <dbReference type="ARBA" id="ARBA00023329"/>
    </source>
</evidence>
<dbReference type="EMBL" id="KC741072">
    <property type="protein sequence ID" value="AGM32896.1"/>
    <property type="molecule type" value="mRNA"/>
</dbReference>
<keyword evidence="6" id="KW-0813">Transport</keyword>
<accession>R4UX86</accession>
<dbReference type="GO" id="GO:0000139">
    <property type="term" value="C:Golgi membrane"/>
    <property type="evidence" value="ECO:0007669"/>
    <property type="project" value="UniProtKB-SubCell"/>
</dbReference>
<protein>
    <recommendedName>
        <fullName evidence="5">Coatomer subunit epsilon</fullName>
    </recommendedName>
    <alternativeName>
        <fullName evidence="13">Epsilon-coat protein</fullName>
    </alternativeName>
</protein>
<evidence type="ECO:0000256" key="9">
    <source>
        <dbReference type="ARBA" id="ARBA00022927"/>
    </source>
</evidence>
<proteinExistence type="evidence at transcript level"/>
<dbReference type="GO" id="GO:0006891">
    <property type="term" value="P:intra-Golgi vesicle-mediated transport"/>
    <property type="evidence" value="ECO:0007669"/>
    <property type="project" value="TreeGrafter"/>
</dbReference>
<dbReference type="AlphaFoldDB" id="R4UX86"/>
<keyword evidence="7" id="KW-0963">Cytoplasm</keyword>
<evidence type="ECO:0000256" key="13">
    <source>
        <dbReference type="ARBA" id="ARBA00031602"/>
    </source>
</evidence>
<evidence type="ECO:0000256" key="8">
    <source>
        <dbReference type="ARBA" id="ARBA00022892"/>
    </source>
</evidence>
<dbReference type="Gene3D" id="1.25.40.10">
    <property type="entry name" value="Tetratricopeptide repeat domain"/>
    <property type="match status" value="1"/>
</dbReference>
<reference evidence="14" key="1">
    <citation type="submission" date="2013-03" db="EMBL/GenBank/DDBJ databases">
        <title>Immune-Related transcriptome of Coptotermes formosanus Shiraki workers: the defense mechanism.</title>
        <authorList>
            <person name="Hussain A."/>
            <person name="Li Y.F."/>
            <person name="Wen S.Y."/>
        </authorList>
    </citation>
    <scope>NUCLEOTIDE SEQUENCE</scope>
</reference>
<dbReference type="GO" id="GO:0006888">
    <property type="term" value="P:endoplasmic reticulum to Golgi vesicle-mediated transport"/>
    <property type="evidence" value="ECO:0007669"/>
    <property type="project" value="TreeGrafter"/>
</dbReference>
<evidence type="ECO:0000256" key="2">
    <source>
        <dbReference type="ARBA" id="ARBA00004347"/>
    </source>
</evidence>
<dbReference type="PANTHER" id="PTHR10805:SF0">
    <property type="entry name" value="COATOMER SUBUNIT EPSILON"/>
    <property type="match status" value="1"/>
</dbReference>
<dbReference type="Pfam" id="PF04733">
    <property type="entry name" value="Coatomer_E"/>
    <property type="match status" value="1"/>
</dbReference>
<evidence type="ECO:0000256" key="10">
    <source>
        <dbReference type="ARBA" id="ARBA00023034"/>
    </source>
</evidence>
<dbReference type="PANTHER" id="PTHR10805">
    <property type="entry name" value="COATOMER SUBUNIT EPSILON"/>
    <property type="match status" value="1"/>
</dbReference>
<evidence type="ECO:0000256" key="1">
    <source>
        <dbReference type="ARBA" id="ARBA00004255"/>
    </source>
</evidence>
<name>R4UX86_COPFO</name>
<keyword evidence="11" id="KW-0472">Membrane</keyword>
<dbReference type="GO" id="GO:0015031">
    <property type="term" value="P:protein transport"/>
    <property type="evidence" value="ECO:0007669"/>
    <property type="project" value="UniProtKB-KW"/>
</dbReference>
<evidence type="ECO:0000256" key="7">
    <source>
        <dbReference type="ARBA" id="ARBA00022490"/>
    </source>
</evidence>
<sequence length="55" mass="6420">MIVLSQHTGKPPEVANRYLSQLKDSHHEHPFIKEYLQKESEFDRLVKQYAPAVSV</sequence>
<dbReference type="InterPro" id="IPR006822">
    <property type="entry name" value="Coatomer_esu"/>
</dbReference>
<dbReference type="GO" id="GO:0006890">
    <property type="term" value="P:retrograde vesicle-mediated transport, Golgi to endoplasmic reticulum"/>
    <property type="evidence" value="ECO:0007669"/>
    <property type="project" value="InterPro"/>
</dbReference>
<comment type="similarity">
    <text evidence="3">Belongs to the COPE family.</text>
</comment>
<keyword evidence="10" id="KW-0333">Golgi apparatus</keyword>
<evidence type="ECO:0000256" key="3">
    <source>
        <dbReference type="ARBA" id="ARBA00008827"/>
    </source>
</evidence>
<keyword evidence="9" id="KW-0653">Protein transport</keyword>
<evidence type="ECO:0000256" key="4">
    <source>
        <dbReference type="ARBA" id="ARBA00011775"/>
    </source>
</evidence>
<keyword evidence="12" id="KW-0968">Cytoplasmic vesicle</keyword>
<evidence type="ECO:0000313" key="14">
    <source>
        <dbReference type="EMBL" id="AGM32896.1"/>
    </source>
</evidence>
<dbReference type="GO" id="GO:0005198">
    <property type="term" value="F:structural molecule activity"/>
    <property type="evidence" value="ECO:0007669"/>
    <property type="project" value="InterPro"/>
</dbReference>
<evidence type="ECO:0000256" key="11">
    <source>
        <dbReference type="ARBA" id="ARBA00023136"/>
    </source>
</evidence>
<keyword evidence="8" id="KW-0931">ER-Golgi transport</keyword>
<evidence type="ECO:0000256" key="5">
    <source>
        <dbReference type="ARBA" id="ARBA00015828"/>
    </source>
</evidence>